<dbReference type="CDD" id="cd00112">
    <property type="entry name" value="LDLa"/>
    <property type="match status" value="1"/>
</dbReference>
<dbReference type="SUPFAM" id="SSF57440">
    <property type="entry name" value="Kringle-like"/>
    <property type="match status" value="2"/>
</dbReference>
<comment type="caution">
    <text evidence="8">The sequence shown here is derived from an EMBL/GenBank/DDBJ whole genome shotgun (WGS) entry which is preliminary data.</text>
</comment>
<dbReference type="InterPro" id="IPR000001">
    <property type="entry name" value="Kringle"/>
</dbReference>
<evidence type="ECO:0000256" key="2">
    <source>
        <dbReference type="ARBA" id="ARBA00023157"/>
    </source>
</evidence>
<evidence type="ECO:0000313" key="8">
    <source>
        <dbReference type="EMBL" id="VDI52616.1"/>
    </source>
</evidence>
<keyword evidence="8" id="KW-0449">Lipoprotein</keyword>
<dbReference type="Gene3D" id="4.10.400.10">
    <property type="entry name" value="Low-density Lipoprotein Receptor"/>
    <property type="match status" value="1"/>
</dbReference>
<feature type="region of interest" description="Disordered" evidence="5">
    <location>
        <begin position="64"/>
        <end position="83"/>
    </location>
</feature>
<dbReference type="EMBL" id="UYJE01007203">
    <property type="protein sequence ID" value="VDI52616.1"/>
    <property type="molecule type" value="Genomic_DNA"/>
</dbReference>
<dbReference type="Pfam" id="PF00051">
    <property type="entry name" value="Kringle"/>
    <property type="match status" value="2"/>
</dbReference>
<keyword evidence="6" id="KW-1133">Transmembrane helix</keyword>
<evidence type="ECO:0000256" key="5">
    <source>
        <dbReference type="SAM" id="MobiDB-lite"/>
    </source>
</evidence>
<dbReference type="InterPro" id="IPR018056">
    <property type="entry name" value="Kringle_CS"/>
</dbReference>
<evidence type="ECO:0000256" key="1">
    <source>
        <dbReference type="ARBA" id="ARBA00022572"/>
    </source>
</evidence>
<accession>A0A8B6FP79</accession>
<organism evidence="8 9">
    <name type="scientific">Mytilus galloprovincialis</name>
    <name type="common">Mediterranean mussel</name>
    <dbReference type="NCBI Taxonomy" id="29158"/>
    <lineage>
        <taxon>Eukaryota</taxon>
        <taxon>Metazoa</taxon>
        <taxon>Spiralia</taxon>
        <taxon>Lophotrochozoa</taxon>
        <taxon>Mollusca</taxon>
        <taxon>Bivalvia</taxon>
        <taxon>Autobranchia</taxon>
        <taxon>Pteriomorphia</taxon>
        <taxon>Mytilida</taxon>
        <taxon>Mytiloidea</taxon>
        <taxon>Mytilidae</taxon>
        <taxon>Mytilinae</taxon>
        <taxon>Mytilus</taxon>
    </lineage>
</organism>
<name>A0A8B6FP79_MYTGA</name>
<feature type="transmembrane region" description="Helical" evidence="6">
    <location>
        <begin position="536"/>
        <end position="554"/>
    </location>
</feature>
<feature type="domain" description="Kringle" evidence="7">
    <location>
        <begin position="261"/>
        <end position="329"/>
    </location>
</feature>
<evidence type="ECO:0000256" key="6">
    <source>
        <dbReference type="SAM" id="Phobius"/>
    </source>
</evidence>
<dbReference type="InterPro" id="IPR013806">
    <property type="entry name" value="Kringle-like"/>
</dbReference>
<dbReference type="Pfam" id="PF00057">
    <property type="entry name" value="Ldl_recept_a"/>
    <property type="match status" value="1"/>
</dbReference>
<dbReference type="OrthoDB" id="6138621at2759"/>
<dbReference type="InterPro" id="IPR038178">
    <property type="entry name" value="Kringle_sf"/>
</dbReference>
<gene>
    <name evidence="8" type="ORF">MGAL_10B088081</name>
</gene>
<feature type="disulfide bond" evidence="4">
    <location>
        <begin position="217"/>
        <end position="229"/>
    </location>
</feature>
<dbReference type="PANTHER" id="PTHR24261">
    <property type="entry name" value="PLASMINOGEN-RELATED"/>
    <property type="match status" value="1"/>
</dbReference>
<keyword evidence="6" id="KW-0472">Membrane</keyword>
<feature type="compositionally biased region" description="Polar residues" evidence="5">
    <location>
        <begin position="69"/>
        <end position="78"/>
    </location>
</feature>
<evidence type="ECO:0000256" key="4">
    <source>
        <dbReference type="PROSITE-ProRule" id="PRU00124"/>
    </source>
</evidence>
<protein>
    <submittedName>
        <fullName evidence="8">Low density lipoprotein-related protein 2</fullName>
    </submittedName>
</protein>
<dbReference type="PROSITE" id="PS50070">
    <property type="entry name" value="KRINGLE_2"/>
    <property type="match status" value="2"/>
</dbReference>
<feature type="domain" description="Kringle" evidence="7">
    <location>
        <begin position="147"/>
        <end position="213"/>
    </location>
</feature>
<keyword evidence="2 4" id="KW-1015">Disulfide bond</keyword>
<evidence type="ECO:0000259" key="7">
    <source>
        <dbReference type="PROSITE" id="PS50070"/>
    </source>
</evidence>
<dbReference type="PRINTS" id="PR00018">
    <property type="entry name" value="KRINGLE"/>
</dbReference>
<evidence type="ECO:0000313" key="9">
    <source>
        <dbReference type="Proteomes" id="UP000596742"/>
    </source>
</evidence>
<sequence>MNVPLSYDRQSMLCEHRTKFGIRETIVRLYHDSREVVVRQSCDDCFIKTVYVGTHDNVFFEQQSHDSGKTLSRQPQDSDTTKYRRAKKVHVQFSSHDTRHNSTTILKISCKCRSIVVRRSQMTRDLTKFHVVELHRCVVDCKVDQYGESYDGQINTTISGRTCQSWKLKSPHNHQREPFDHNYCRNPSKDYPGPWCYTTDIHVRTEYCPVYLCGTNCSKGFFRCKDGKCIIDYWQCNGIADCAEAEDESFCDEMPECLEDGKSVLYRGKRNVTASGIPCQYWSSTSPHAHTYQFNAENYCRNSDRTTVQAWCYTQDVNVRWEYCDIPVCPSVTTVTQPETSTESQLVTSNVSQTVTSTVSQPLTSTVLQPVTSTESQLVTSTVSQPVTSTVSQPLTSTVSQPVTSTVSQPLTSTVSQPVTSTLSQPVTSTVSQPVTSNVKTGVFTTITNVHTSITELSSESFKSTETTTIGGVTEANCACLCQNFSQFNSTTLDLELRLAELNRILRVDKHSTKLNRRTKSSAVDNRVSAKSLGCISVTILIGVVLFIVFLDIAPNPL</sequence>
<dbReference type="Proteomes" id="UP000596742">
    <property type="component" value="Unassembled WGS sequence"/>
</dbReference>
<keyword evidence="9" id="KW-1185">Reference proteome</keyword>
<dbReference type="SMART" id="SM00130">
    <property type="entry name" value="KR"/>
    <property type="match status" value="2"/>
</dbReference>
<dbReference type="InterPro" id="IPR050759">
    <property type="entry name" value="Serine_protease_kringle"/>
</dbReference>
<keyword evidence="6" id="KW-0812">Transmembrane</keyword>
<reference evidence="8" key="1">
    <citation type="submission" date="2018-11" db="EMBL/GenBank/DDBJ databases">
        <authorList>
            <person name="Alioto T."/>
            <person name="Alioto T."/>
        </authorList>
    </citation>
    <scope>NUCLEOTIDE SEQUENCE</scope>
</reference>
<dbReference type="SUPFAM" id="SSF57424">
    <property type="entry name" value="LDL receptor-like module"/>
    <property type="match status" value="1"/>
</dbReference>
<dbReference type="PROSITE" id="PS00021">
    <property type="entry name" value="KRINGLE_1"/>
    <property type="match status" value="2"/>
</dbReference>
<keyword evidence="1 3" id="KW-0420">Kringle</keyword>
<dbReference type="PANTHER" id="PTHR24261:SF7">
    <property type="entry name" value="KRINGLE DOMAIN-CONTAINING PROTEIN"/>
    <property type="match status" value="1"/>
</dbReference>
<feature type="disulfide bond" evidence="4">
    <location>
        <begin position="224"/>
        <end position="242"/>
    </location>
</feature>
<dbReference type="InterPro" id="IPR023415">
    <property type="entry name" value="LDLR_class-A_CS"/>
</dbReference>
<evidence type="ECO:0000256" key="3">
    <source>
        <dbReference type="PROSITE-ProRule" id="PRU00121"/>
    </source>
</evidence>
<dbReference type="AlphaFoldDB" id="A0A8B6FP79"/>
<dbReference type="InterPro" id="IPR002172">
    <property type="entry name" value="LDrepeatLR_classA_rpt"/>
</dbReference>
<dbReference type="InterPro" id="IPR036055">
    <property type="entry name" value="LDL_receptor-like_sf"/>
</dbReference>
<proteinExistence type="predicted"/>
<dbReference type="PROSITE" id="PS50068">
    <property type="entry name" value="LDLRA_2"/>
    <property type="match status" value="1"/>
</dbReference>
<dbReference type="SMART" id="SM00192">
    <property type="entry name" value="LDLa"/>
    <property type="match status" value="1"/>
</dbReference>
<feature type="disulfide bond" evidence="4">
    <location>
        <begin position="236"/>
        <end position="251"/>
    </location>
</feature>
<dbReference type="Gene3D" id="2.40.20.10">
    <property type="entry name" value="Plasminogen Kringle 4"/>
    <property type="match status" value="2"/>
</dbReference>
<comment type="caution">
    <text evidence="3">Lacks conserved residue(s) required for the propagation of feature annotation.</text>
</comment>
<dbReference type="CDD" id="cd00108">
    <property type="entry name" value="KR"/>
    <property type="match status" value="2"/>
</dbReference>
<dbReference type="PROSITE" id="PS01209">
    <property type="entry name" value="LDLRA_1"/>
    <property type="match status" value="1"/>
</dbReference>